<evidence type="ECO:0000256" key="3">
    <source>
        <dbReference type="ARBA" id="ARBA00022763"/>
    </source>
</evidence>
<sequence>MWVRKMKYSVEEKGTKVIVRGIEDFNLKETFECGQCFRWNEEEDGSYTGVAYDRVINVKLEGDMLIIDNTDLNDFYDIWFDYFDLGRDYKQIKESLSRDPILKEAIQYGKGIRILRQDTWETLISFIISQNNRIPQIKKVIENLARSFGDPIEYKGKIYYTFPKAEDFVMFDVETIAKSKCGFRAKYIMDAASKVFSGEINLLKLYEYKTGEIRDILMNINGVGPKVADCVILYSIGRYDTFPTDVWIKRIVEYLYLKREGNPLEIQLFAIDKFGELSGFAQQYLFYYSREMRKKIFNERKK</sequence>
<dbReference type="Gene3D" id="3.30.310.260">
    <property type="match status" value="1"/>
</dbReference>
<name>A0A097APJ8_THEKI</name>
<evidence type="ECO:0000313" key="12">
    <source>
        <dbReference type="Proteomes" id="UP000029669"/>
    </source>
</evidence>
<dbReference type="HOGENOM" id="CLU_027543_3_0_9"/>
<dbReference type="SUPFAM" id="SSF48150">
    <property type="entry name" value="DNA-glycosylase"/>
    <property type="match status" value="1"/>
</dbReference>
<dbReference type="PANTHER" id="PTHR10242:SF2">
    <property type="entry name" value="N-GLYCOSYLASE_DNA LYASE"/>
    <property type="match status" value="1"/>
</dbReference>
<dbReference type="GO" id="GO:0006289">
    <property type="term" value="P:nucleotide-excision repair"/>
    <property type="evidence" value="ECO:0007669"/>
    <property type="project" value="InterPro"/>
</dbReference>
<organism evidence="11 12">
    <name type="scientific">Thermoanaerobacter kivui</name>
    <name type="common">Acetogenium kivui</name>
    <dbReference type="NCBI Taxonomy" id="2325"/>
    <lineage>
        <taxon>Bacteria</taxon>
        <taxon>Bacillati</taxon>
        <taxon>Bacillota</taxon>
        <taxon>Clostridia</taxon>
        <taxon>Thermoanaerobacterales</taxon>
        <taxon>Thermoanaerobacteraceae</taxon>
        <taxon>Thermoanaerobacter</taxon>
    </lineage>
</organism>
<feature type="domain" description="HhH-GPD" evidence="10">
    <location>
        <begin position="128"/>
        <end position="290"/>
    </location>
</feature>
<dbReference type="InterPro" id="IPR052054">
    <property type="entry name" value="Oxidative_DNA_repair_enzyme"/>
</dbReference>
<dbReference type="SMART" id="SM00478">
    <property type="entry name" value="ENDO3c"/>
    <property type="match status" value="1"/>
</dbReference>
<keyword evidence="7" id="KW-0511">Multifunctional enzyme</keyword>
<dbReference type="InterPro" id="IPR023170">
    <property type="entry name" value="HhH_base_excis_C"/>
</dbReference>
<dbReference type="SUPFAM" id="SSF55945">
    <property type="entry name" value="TATA-box binding protein-like"/>
    <property type="match status" value="1"/>
</dbReference>
<dbReference type="Gene3D" id="1.10.340.30">
    <property type="entry name" value="Hypothetical protein, domain 2"/>
    <property type="match status" value="1"/>
</dbReference>
<dbReference type="Gene3D" id="1.10.1670.10">
    <property type="entry name" value="Helix-hairpin-Helix base-excision DNA repair enzymes (C-terminal)"/>
    <property type="match status" value="1"/>
</dbReference>
<evidence type="ECO:0000256" key="7">
    <source>
        <dbReference type="ARBA" id="ARBA00023268"/>
    </source>
</evidence>
<dbReference type="KEGG" id="tki:TKV_c05520"/>
<proteinExistence type="inferred from homology"/>
<dbReference type="CDD" id="cd00056">
    <property type="entry name" value="ENDO3c"/>
    <property type="match status" value="1"/>
</dbReference>
<keyword evidence="4 11" id="KW-0378">Hydrolase</keyword>
<keyword evidence="6 11" id="KW-0456">Lyase</keyword>
<dbReference type="GO" id="GO:0003684">
    <property type="term" value="F:damaged DNA binding"/>
    <property type="evidence" value="ECO:0007669"/>
    <property type="project" value="InterPro"/>
</dbReference>
<keyword evidence="8 11" id="KW-0326">Glycosidase</keyword>
<evidence type="ECO:0000256" key="9">
    <source>
        <dbReference type="ARBA" id="ARBA00044632"/>
    </source>
</evidence>
<dbReference type="Pfam" id="PF00730">
    <property type="entry name" value="HhH-GPD"/>
    <property type="match status" value="1"/>
</dbReference>
<comment type="similarity">
    <text evidence="1">Belongs to the type-1 OGG1 family.</text>
</comment>
<dbReference type="Pfam" id="PF07934">
    <property type="entry name" value="OGG_N"/>
    <property type="match status" value="1"/>
</dbReference>
<accession>A0A097APJ8</accession>
<dbReference type="InterPro" id="IPR012904">
    <property type="entry name" value="OGG_N"/>
</dbReference>
<evidence type="ECO:0000313" key="11">
    <source>
        <dbReference type="EMBL" id="AIS51749.1"/>
    </source>
</evidence>
<dbReference type="Proteomes" id="UP000029669">
    <property type="component" value="Chromosome"/>
</dbReference>
<reference evidence="12" key="1">
    <citation type="journal article" date="2015" name="Genome Announc.">
        <title>Whole-Genome Sequences of 80 Environmental and Clinical Isolates of Burkholderia pseudomallei.</title>
        <authorList>
            <person name="Johnson S.L."/>
            <person name="Baker A.L."/>
            <person name="Chain P.S."/>
            <person name="Currie B.J."/>
            <person name="Daligault H.E."/>
            <person name="Davenport K.W."/>
            <person name="Davis C.B."/>
            <person name="Inglis T.J."/>
            <person name="Kaestli M."/>
            <person name="Koren S."/>
            <person name="Mayo M."/>
            <person name="Merritt A.J."/>
            <person name="Price E.P."/>
            <person name="Sarovich D.S."/>
            <person name="Warner J."/>
            <person name="Rosovitz M.J."/>
        </authorList>
    </citation>
    <scope>NUCLEOTIDE SEQUENCE [LARGE SCALE GENOMIC DNA]</scope>
    <source>
        <strain evidence="12">DSM 2030</strain>
    </source>
</reference>
<keyword evidence="5" id="KW-0234">DNA repair</keyword>
<dbReference type="GO" id="GO:0008534">
    <property type="term" value="F:oxidized purine nucleobase lesion DNA N-glycosylase activity"/>
    <property type="evidence" value="ECO:0007669"/>
    <property type="project" value="InterPro"/>
</dbReference>
<dbReference type="EMBL" id="CP009170">
    <property type="protein sequence ID" value="AIS51749.1"/>
    <property type="molecule type" value="Genomic_DNA"/>
</dbReference>
<dbReference type="GO" id="GO:0006284">
    <property type="term" value="P:base-excision repair"/>
    <property type="evidence" value="ECO:0007669"/>
    <property type="project" value="InterPro"/>
</dbReference>
<evidence type="ECO:0000256" key="1">
    <source>
        <dbReference type="ARBA" id="ARBA00010679"/>
    </source>
</evidence>
<comment type="catalytic activity">
    <reaction evidence="9">
        <text>2'-deoxyribonucleotide-(2'-deoxyribose 5'-phosphate)-2'-deoxyribonucleotide-DNA = a 3'-end 2'-deoxyribonucleotide-(2,3-dehydro-2,3-deoxyribose 5'-phosphate)-DNA + a 5'-end 5'-phospho-2'-deoxyribonucleoside-DNA + H(+)</text>
        <dbReference type="Rhea" id="RHEA:66592"/>
        <dbReference type="Rhea" id="RHEA-COMP:13180"/>
        <dbReference type="Rhea" id="RHEA-COMP:16897"/>
        <dbReference type="Rhea" id="RHEA-COMP:17067"/>
        <dbReference type="ChEBI" id="CHEBI:15378"/>
        <dbReference type="ChEBI" id="CHEBI:136412"/>
        <dbReference type="ChEBI" id="CHEBI:157695"/>
        <dbReference type="ChEBI" id="CHEBI:167181"/>
        <dbReference type="EC" id="4.2.99.18"/>
    </reaction>
</comment>
<dbReference type="InterPro" id="IPR011257">
    <property type="entry name" value="DNA_glycosylase"/>
</dbReference>
<evidence type="ECO:0000256" key="8">
    <source>
        <dbReference type="ARBA" id="ARBA00023295"/>
    </source>
</evidence>
<protein>
    <recommendedName>
        <fullName evidence="2">DNA-(apurinic or apyrimidinic site) lyase</fullName>
        <ecNumber evidence="2">4.2.99.18</ecNumber>
    </recommendedName>
</protein>
<gene>
    <name evidence="11" type="ORF">TKV_c05520</name>
</gene>
<dbReference type="GO" id="GO:0140078">
    <property type="term" value="F:class I DNA-(apurinic or apyrimidinic site) endonuclease activity"/>
    <property type="evidence" value="ECO:0007669"/>
    <property type="project" value="UniProtKB-EC"/>
</dbReference>
<evidence type="ECO:0000256" key="4">
    <source>
        <dbReference type="ARBA" id="ARBA00022801"/>
    </source>
</evidence>
<dbReference type="AlphaFoldDB" id="A0A097APJ8"/>
<evidence type="ECO:0000256" key="6">
    <source>
        <dbReference type="ARBA" id="ARBA00023239"/>
    </source>
</evidence>
<dbReference type="eggNOG" id="COG0122">
    <property type="taxonomic scope" value="Bacteria"/>
</dbReference>
<keyword evidence="3" id="KW-0227">DNA damage</keyword>
<evidence type="ECO:0000259" key="10">
    <source>
        <dbReference type="SMART" id="SM00478"/>
    </source>
</evidence>
<dbReference type="InterPro" id="IPR003265">
    <property type="entry name" value="HhH-GPD_domain"/>
</dbReference>
<dbReference type="PANTHER" id="PTHR10242">
    <property type="entry name" value="8-OXOGUANINE DNA GLYCOSYLASE"/>
    <property type="match status" value="1"/>
</dbReference>
<dbReference type="EC" id="4.2.99.18" evidence="2"/>
<evidence type="ECO:0000256" key="5">
    <source>
        <dbReference type="ARBA" id="ARBA00023204"/>
    </source>
</evidence>
<keyword evidence="12" id="KW-1185">Reference proteome</keyword>
<dbReference type="STRING" id="2325.TKV_c05520"/>
<evidence type="ECO:0000256" key="2">
    <source>
        <dbReference type="ARBA" id="ARBA00012720"/>
    </source>
</evidence>